<accession>A0A1B8HRL0</accession>
<name>A0A1B8HRL0_9GAMM</name>
<dbReference type="AlphaFoldDB" id="A0A1B8HRL0"/>
<dbReference type="Proteomes" id="UP000092377">
    <property type="component" value="Unassembled WGS sequence"/>
</dbReference>
<comment type="caution">
    <text evidence="2">The sequence shown here is derived from an EMBL/GenBank/DDBJ whole genome shotgun (WGS) entry which is preliminary data.</text>
</comment>
<dbReference type="RefSeq" id="WP_067400551.1">
    <property type="nucleotide sequence ID" value="NZ_LZEY01000008.1"/>
</dbReference>
<evidence type="ECO:0000256" key="1">
    <source>
        <dbReference type="SAM" id="Phobius"/>
    </source>
</evidence>
<evidence type="ECO:0000313" key="3">
    <source>
        <dbReference type="Proteomes" id="UP000092377"/>
    </source>
</evidence>
<organism evidence="2 3">
    <name type="scientific">Morganella psychrotolerans</name>
    <dbReference type="NCBI Taxonomy" id="368603"/>
    <lineage>
        <taxon>Bacteria</taxon>
        <taxon>Pseudomonadati</taxon>
        <taxon>Pseudomonadota</taxon>
        <taxon>Gammaproteobacteria</taxon>
        <taxon>Enterobacterales</taxon>
        <taxon>Morganellaceae</taxon>
        <taxon>Morganella</taxon>
    </lineage>
</organism>
<keyword evidence="3" id="KW-1185">Reference proteome</keyword>
<keyword evidence="1" id="KW-0812">Transmembrane</keyword>
<protein>
    <submittedName>
        <fullName evidence="2">Uncharacterized protein</fullName>
    </submittedName>
</protein>
<evidence type="ECO:0000313" key="2">
    <source>
        <dbReference type="EMBL" id="OBU12229.1"/>
    </source>
</evidence>
<keyword evidence="1" id="KW-0472">Membrane</keyword>
<proteinExistence type="predicted"/>
<feature type="transmembrane region" description="Helical" evidence="1">
    <location>
        <begin position="48"/>
        <end position="69"/>
    </location>
</feature>
<dbReference type="EMBL" id="LZEY01000008">
    <property type="protein sequence ID" value="OBU12229.1"/>
    <property type="molecule type" value="Genomic_DNA"/>
</dbReference>
<sequence length="71" mass="7839">MDIIVEIVGRLILVILDFVFSILSIFGIKVVIPGTSFVLLHLPDYRSLLVVVFIILALGLCGPAVYKILKK</sequence>
<keyword evidence="1" id="KW-1133">Transmembrane helix</keyword>
<gene>
    <name evidence="2" type="ORF">AYY18_17065</name>
</gene>
<reference evidence="3" key="1">
    <citation type="submission" date="2016-06" db="EMBL/GenBank/DDBJ databases">
        <authorList>
            <person name="Butler K."/>
        </authorList>
    </citation>
    <scope>NUCLEOTIDE SEQUENCE [LARGE SCALE GENOMIC DNA]</scope>
    <source>
        <strain evidence="3">GCSL-Mp20</strain>
    </source>
</reference>
<feature type="transmembrane region" description="Helical" evidence="1">
    <location>
        <begin position="7"/>
        <end position="28"/>
    </location>
</feature>